<sequence length="128" mass="15020">MDHYSLEEWLKYVKNELGEKDREAYEDHLYTCDQCLEVYLEAMEEEEYALPAMPREDEFTNLVMAQIPDNKVKEPPMLNVAKEQKKSTSQKMWFECCFTIALACLLLIGGLVKMLEGTKNKEEKLEQD</sequence>
<reference evidence="2 3" key="1">
    <citation type="journal article" date="2015" name="Stand. Genomic Sci.">
        <title>Genomic Encyclopedia of Bacterial and Archaeal Type Strains, Phase III: the genomes of soil and plant-associated and newly described type strains.</title>
        <authorList>
            <person name="Whitman W.B."/>
            <person name="Woyke T."/>
            <person name="Klenk H.P."/>
            <person name="Zhou Y."/>
            <person name="Lilburn T.G."/>
            <person name="Beck B.J."/>
            <person name="De Vos P."/>
            <person name="Vandamme P."/>
            <person name="Eisen J.A."/>
            <person name="Garrity G."/>
            <person name="Hugenholtz P."/>
            <person name="Kyrpides N.C."/>
        </authorList>
    </citation>
    <scope>NUCLEOTIDE SEQUENCE [LARGE SCALE GENOMIC DNA]</scope>
    <source>
        <strain evidence="2 3">CGMCC 1.10115</strain>
    </source>
</reference>
<organism evidence="2 3">
    <name type="scientific">Cytobacillus oceanisediminis</name>
    <dbReference type="NCBI Taxonomy" id="665099"/>
    <lineage>
        <taxon>Bacteria</taxon>
        <taxon>Bacillati</taxon>
        <taxon>Bacillota</taxon>
        <taxon>Bacilli</taxon>
        <taxon>Bacillales</taxon>
        <taxon>Bacillaceae</taxon>
        <taxon>Cytobacillus</taxon>
    </lineage>
</organism>
<gene>
    <name evidence="2" type="ORF">IQ19_03764</name>
</gene>
<protein>
    <submittedName>
        <fullName evidence="2">Uncharacterized protein</fullName>
    </submittedName>
</protein>
<keyword evidence="1" id="KW-0472">Membrane</keyword>
<comment type="caution">
    <text evidence="2">The sequence shown here is derived from an EMBL/GenBank/DDBJ whole genome shotgun (WGS) entry which is preliminary data.</text>
</comment>
<evidence type="ECO:0000256" key="1">
    <source>
        <dbReference type="SAM" id="Phobius"/>
    </source>
</evidence>
<name>A0A562JLL5_9BACI</name>
<accession>A0A562JLL5</accession>
<dbReference type="GeneID" id="65404890"/>
<keyword evidence="1" id="KW-1133">Transmembrane helix</keyword>
<evidence type="ECO:0000313" key="3">
    <source>
        <dbReference type="Proteomes" id="UP000318667"/>
    </source>
</evidence>
<dbReference type="Proteomes" id="UP000318667">
    <property type="component" value="Unassembled WGS sequence"/>
</dbReference>
<dbReference type="AlphaFoldDB" id="A0A562JLL5"/>
<dbReference type="OrthoDB" id="1955013at2"/>
<feature type="transmembrane region" description="Helical" evidence="1">
    <location>
        <begin position="92"/>
        <end position="112"/>
    </location>
</feature>
<dbReference type="EMBL" id="VLKI01000012">
    <property type="protein sequence ID" value="TWH84097.1"/>
    <property type="molecule type" value="Genomic_DNA"/>
</dbReference>
<proteinExistence type="predicted"/>
<keyword evidence="3" id="KW-1185">Reference proteome</keyword>
<evidence type="ECO:0000313" key="2">
    <source>
        <dbReference type="EMBL" id="TWH84097.1"/>
    </source>
</evidence>
<keyword evidence="1" id="KW-0812">Transmembrane</keyword>
<dbReference type="RefSeq" id="WP_144543878.1">
    <property type="nucleotide sequence ID" value="NZ_CBCSDC010000022.1"/>
</dbReference>